<dbReference type="InterPro" id="IPR000276">
    <property type="entry name" value="GPCR_Rhodpsn"/>
</dbReference>
<dbReference type="PANTHER" id="PTHR24232">
    <property type="entry name" value="G-PROTEIN COUPLED RECEPTOR"/>
    <property type="match status" value="1"/>
</dbReference>
<feature type="domain" description="G-protein coupled receptors family 1 profile" evidence="10">
    <location>
        <begin position="26"/>
        <end position="267"/>
    </location>
</feature>
<dbReference type="GO" id="GO:0035025">
    <property type="term" value="P:positive regulation of Rho protein signal transduction"/>
    <property type="evidence" value="ECO:0007669"/>
    <property type="project" value="TreeGrafter"/>
</dbReference>
<feature type="transmembrane region" description="Helical" evidence="9">
    <location>
        <begin position="81"/>
        <end position="102"/>
    </location>
</feature>
<keyword evidence="3 9" id="KW-1133">Transmembrane helix</keyword>
<feature type="transmembrane region" description="Helical" evidence="9">
    <location>
        <begin position="163"/>
        <end position="186"/>
    </location>
</feature>
<dbReference type="GO" id="GO:0004930">
    <property type="term" value="F:G protein-coupled receptor activity"/>
    <property type="evidence" value="ECO:0007669"/>
    <property type="project" value="UniProtKB-KW"/>
</dbReference>
<feature type="transmembrane region" description="Helical" evidence="9">
    <location>
        <begin position="12"/>
        <end position="35"/>
    </location>
</feature>
<evidence type="ECO:0000256" key="4">
    <source>
        <dbReference type="ARBA" id="ARBA00023040"/>
    </source>
</evidence>
<name>A0A672I4Y8_SALFA</name>
<evidence type="ECO:0000313" key="11">
    <source>
        <dbReference type="Ensembl" id="ENSSFAP00005036292.1"/>
    </source>
</evidence>
<dbReference type="GO" id="GO:0007200">
    <property type="term" value="P:phospholipase C-activating G protein-coupled receptor signaling pathway"/>
    <property type="evidence" value="ECO:0007669"/>
    <property type="project" value="TreeGrafter"/>
</dbReference>
<evidence type="ECO:0000256" key="3">
    <source>
        <dbReference type="ARBA" id="ARBA00022989"/>
    </source>
</evidence>
<reference evidence="11" key="1">
    <citation type="submission" date="2019-06" db="EMBL/GenBank/DDBJ databases">
        <authorList>
            <consortium name="Wellcome Sanger Institute Data Sharing"/>
        </authorList>
    </citation>
    <scope>NUCLEOTIDE SEQUENCE [LARGE SCALE GENOMIC DNA]</scope>
</reference>
<keyword evidence="6" id="KW-0675">Receptor</keyword>
<dbReference type="PROSITE" id="PS50262">
    <property type="entry name" value="G_PROTEIN_RECEP_F1_2"/>
    <property type="match status" value="1"/>
</dbReference>
<evidence type="ECO:0000256" key="6">
    <source>
        <dbReference type="ARBA" id="ARBA00023170"/>
    </source>
</evidence>
<reference evidence="11" key="3">
    <citation type="submission" date="2025-09" db="UniProtKB">
        <authorList>
            <consortium name="Ensembl"/>
        </authorList>
    </citation>
    <scope>IDENTIFICATION</scope>
</reference>
<keyword evidence="12" id="KW-1185">Reference proteome</keyword>
<keyword evidence="4" id="KW-0297">G-protein coupled receptor</keyword>
<dbReference type="SUPFAM" id="SSF81321">
    <property type="entry name" value="Family A G protein-coupled receptor-like"/>
    <property type="match status" value="1"/>
</dbReference>
<proteinExistence type="predicted"/>
<dbReference type="Proteomes" id="UP000472267">
    <property type="component" value="Chromosome 18"/>
</dbReference>
<dbReference type="OMA" id="FCSTEVI"/>
<feature type="transmembrane region" description="Helical" evidence="9">
    <location>
        <begin position="248"/>
        <end position="270"/>
    </location>
</feature>
<dbReference type="Gene3D" id="1.20.1070.10">
    <property type="entry name" value="Rhodopsin 7-helix transmembrane proteins"/>
    <property type="match status" value="1"/>
</dbReference>
<dbReference type="AlphaFoldDB" id="A0A672I4Y8"/>
<dbReference type="PANTHER" id="PTHR24232:SF101">
    <property type="entry name" value="G-PROTEIN COUPLED RECEPTOR 35-LIKE"/>
    <property type="match status" value="1"/>
</dbReference>
<evidence type="ECO:0000256" key="1">
    <source>
        <dbReference type="ARBA" id="ARBA00004141"/>
    </source>
</evidence>
<dbReference type="GO" id="GO:0005886">
    <property type="term" value="C:plasma membrane"/>
    <property type="evidence" value="ECO:0007669"/>
    <property type="project" value="TreeGrafter"/>
</dbReference>
<sequence>FLHIFNFYNVLLGLGYSVVFLLGFLANAAALWAFIGKRKSWTDTHIYMLNLAIADSLLVIFLPFRIYDSFFCLPKTRLCTFLIYLHFANMYASIGTTTAISVQRYLAVRFPVKARLWKRKKEAAFVVCLVLWVVLLIMCVVFREENYPKNLWACFDRCKDRPLSFKFVLLLVVFGFFVPLLVVVFCSSRIICILQKKGKDLKSTSGIVTANMIVFIICYTPIHVAFLVNHFNVVPENWKCTYIPEHVFLVVSEWIAATNCCFDSISYYLLLKRFYS</sequence>
<evidence type="ECO:0000256" key="2">
    <source>
        <dbReference type="ARBA" id="ARBA00022692"/>
    </source>
</evidence>
<evidence type="ECO:0000259" key="10">
    <source>
        <dbReference type="PROSITE" id="PS50262"/>
    </source>
</evidence>
<keyword evidence="5 9" id="KW-0472">Membrane</keyword>
<organism evidence="11 12">
    <name type="scientific">Salarias fasciatus</name>
    <name type="common">Jewelled blenny</name>
    <name type="synonym">Blennius fasciatus</name>
    <dbReference type="NCBI Taxonomy" id="181472"/>
    <lineage>
        <taxon>Eukaryota</taxon>
        <taxon>Metazoa</taxon>
        <taxon>Chordata</taxon>
        <taxon>Craniata</taxon>
        <taxon>Vertebrata</taxon>
        <taxon>Euteleostomi</taxon>
        <taxon>Actinopterygii</taxon>
        <taxon>Neopterygii</taxon>
        <taxon>Teleostei</taxon>
        <taxon>Neoteleostei</taxon>
        <taxon>Acanthomorphata</taxon>
        <taxon>Ovalentaria</taxon>
        <taxon>Blenniimorphae</taxon>
        <taxon>Blenniiformes</taxon>
        <taxon>Blennioidei</taxon>
        <taxon>Blenniidae</taxon>
        <taxon>Salariinae</taxon>
        <taxon>Salarias</taxon>
    </lineage>
</organism>
<keyword evidence="8" id="KW-0807">Transducer</keyword>
<feature type="transmembrane region" description="Helical" evidence="9">
    <location>
        <begin position="123"/>
        <end position="143"/>
    </location>
</feature>
<evidence type="ECO:0000313" key="12">
    <source>
        <dbReference type="Proteomes" id="UP000472267"/>
    </source>
</evidence>
<dbReference type="InParanoid" id="A0A672I4Y8"/>
<accession>A0A672I4Y8</accession>
<feature type="transmembrane region" description="Helical" evidence="9">
    <location>
        <begin position="207"/>
        <end position="228"/>
    </location>
</feature>
<dbReference type="PRINTS" id="PR00237">
    <property type="entry name" value="GPCRRHODOPSN"/>
</dbReference>
<keyword evidence="2 9" id="KW-0812">Transmembrane</keyword>
<evidence type="ECO:0000256" key="7">
    <source>
        <dbReference type="ARBA" id="ARBA00023180"/>
    </source>
</evidence>
<dbReference type="Ensembl" id="ENSSFAT00005037650.1">
    <property type="protein sequence ID" value="ENSSFAP00005036292.1"/>
    <property type="gene ID" value="ENSSFAG00005018335.1"/>
</dbReference>
<evidence type="ECO:0000256" key="8">
    <source>
        <dbReference type="ARBA" id="ARBA00023224"/>
    </source>
</evidence>
<evidence type="ECO:0000256" key="9">
    <source>
        <dbReference type="SAM" id="Phobius"/>
    </source>
</evidence>
<feature type="transmembrane region" description="Helical" evidence="9">
    <location>
        <begin position="47"/>
        <end position="66"/>
    </location>
</feature>
<protein>
    <recommendedName>
        <fullName evidence="10">G-protein coupled receptors family 1 profile domain-containing protein</fullName>
    </recommendedName>
</protein>
<evidence type="ECO:0000256" key="5">
    <source>
        <dbReference type="ARBA" id="ARBA00023136"/>
    </source>
</evidence>
<dbReference type="Pfam" id="PF00001">
    <property type="entry name" value="7tm_1"/>
    <property type="match status" value="1"/>
</dbReference>
<keyword evidence="7" id="KW-0325">Glycoprotein</keyword>
<dbReference type="InterPro" id="IPR017452">
    <property type="entry name" value="GPCR_Rhodpsn_7TM"/>
</dbReference>
<comment type="subcellular location">
    <subcellularLocation>
        <location evidence="1">Membrane</location>
        <topology evidence="1">Multi-pass membrane protein</topology>
    </subcellularLocation>
</comment>
<reference evidence="11" key="2">
    <citation type="submission" date="2025-08" db="UniProtKB">
        <authorList>
            <consortium name="Ensembl"/>
        </authorList>
    </citation>
    <scope>IDENTIFICATION</scope>
</reference>